<proteinExistence type="predicted"/>
<protein>
    <submittedName>
        <fullName evidence="2">Phosphotransferase</fullName>
    </submittedName>
</protein>
<dbReference type="Proteomes" id="UP000020681">
    <property type="component" value="Unassembled WGS sequence"/>
</dbReference>
<feature type="compositionally biased region" description="Polar residues" evidence="1">
    <location>
        <begin position="9"/>
        <end position="24"/>
    </location>
</feature>
<evidence type="ECO:0000313" key="2">
    <source>
        <dbReference type="EMBL" id="EUA85612.1"/>
    </source>
</evidence>
<dbReference type="EMBL" id="JAOL01000190">
    <property type="protein sequence ID" value="EUA85612.1"/>
    <property type="molecule type" value="Genomic_DNA"/>
</dbReference>
<sequence>MTFRVGPAPSSSRWPEPASSTSPPRRNACAGRQHTSPCRRCWTSGRARLGVATHRGLPGVSAVHPRWVAAPDVAVRAIGVGCAHCTSACRSERAHSTGLRKADWRG</sequence>
<reference evidence="2 3" key="1">
    <citation type="submission" date="2014-01" db="EMBL/GenBank/DDBJ databases">
        <authorList>
            <person name="Dobos K."/>
            <person name="Lenaerts A."/>
            <person name="Ordway D."/>
            <person name="DeGroote M.A."/>
            <person name="Parker T."/>
            <person name="Sizemore C."/>
            <person name="Tallon L.J."/>
            <person name="Sadzewicz L.K."/>
            <person name="Sengamalay N."/>
            <person name="Fraser C.M."/>
            <person name="Hine E."/>
            <person name="Shefchek K.A."/>
            <person name="Das S.P."/>
            <person name="Tettelin H."/>
        </authorList>
    </citation>
    <scope>NUCLEOTIDE SEQUENCE [LARGE SCALE GENOMIC DNA]</scope>
    <source>
        <strain evidence="2 3">Harvey</strain>
    </source>
</reference>
<accession>A0ABP3A216</accession>
<evidence type="ECO:0000313" key="3">
    <source>
        <dbReference type="Proteomes" id="UP000020681"/>
    </source>
</evidence>
<feature type="region of interest" description="Disordered" evidence="1">
    <location>
        <begin position="1"/>
        <end position="37"/>
    </location>
</feature>
<keyword evidence="3" id="KW-1185">Reference proteome</keyword>
<evidence type="ECO:0000256" key="1">
    <source>
        <dbReference type="SAM" id="MobiDB-lite"/>
    </source>
</evidence>
<comment type="caution">
    <text evidence="2">The sequence shown here is derived from an EMBL/GenBank/DDBJ whole genome shotgun (WGS) entry which is preliminary data.</text>
</comment>
<gene>
    <name evidence="2" type="ORF">I551_8102</name>
</gene>
<organism evidence="2 3">
    <name type="scientific">Mycobacterium ulcerans str. Harvey</name>
    <dbReference type="NCBI Taxonomy" id="1299332"/>
    <lineage>
        <taxon>Bacteria</taxon>
        <taxon>Bacillati</taxon>
        <taxon>Actinomycetota</taxon>
        <taxon>Actinomycetes</taxon>
        <taxon>Mycobacteriales</taxon>
        <taxon>Mycobacteriaceae</taxon>
        <taxon>Mycobacterium</taxon>
        <taxon>Mycobacterium ulcerans group</taxon>
    </lineage>
</organism>
<name>A0ABP3A216_MYCUL</name>